<accession>A0A1H1Q7E0</accession>
<protein>
    <submittedName>
        <fullName evidence="1">Uncharacterized protein</fullName>
    </submittedName>
</protein>
<organism evidence="1 2">
    <name type="scientific">Halopseudomonas xinjiangensis</name>
    <dbReference type="NCBI Taxonomy" id="487184"/>
    <lineage>
        <taxon>Bacteria</taxon>
        <taxon>Pseudomonadati</taxon>
        <taxon>Pseudomonadota</taxon>
        <taxon>Gammaproteobacteria</taxon>
        <taxon>Pseudomonadales</taxon>
        <taxon>Pseudomonadaceae</taxon>
        <taxon>Halopseudomonas</taxon>
    </lineage>
</organism>
<proteinExistence type="predicted"/>
<dbReference type="Proteomes" id="UP000243207">
    <property type="component" value="Chromosome I"/>
</dbReference>
<dbReference type="RefSeq" id="WP_093392185.1">
    <property type="nucleotide sequence ID" value="NZ_LT629736.1"/>
</dbReference>
<gene>
    <name evidence="1" type="ORF">SAMN05216421_1076</name>
</gene>
<dbReference type="AlphaFoldDB" id="A0A1H1Q7E0"/>
<sequence length="148" mass="16483">MSRSGYCDDSGGWDLIRWRGAVNSAIRGKRGQQFLRELLEQMDAMESKRLVEGALEADGEFCTLGVVAAGRGLKANDPEDAEEAANLLGIANALAREIVYENDECGMYRRNPTTGSYEQETPEQRWVRMRAWVAKQIAEQARPDQGGE</sequence>
<name>A0A1H1Q7E0_9GAMM</name>
<keyword evidence="2" id="KW-1185">Reference proteome</keyword>
<dbReference type="OrthoDB" id="6893408at2"/>
<evidence type="ECO:0000313" key="1">
    <source>
        <dbReference type="EMBL" id="SDS19438.1"/>
    </source>
</evidence>
<dbReference type="EMBL" id="LT629736">
    <property type="protein sequence ID" value="SDS19438.1"/>
    <property type="molecule type" value="Genomic_DNA"/>
</dbReference>
<evidence type="ECO:0000313" key="2">
    <source>
        <dbReference type="Proteomes" id="UP000243207"/>
    </source>
</evidence>
<dbReference type="STRING" id="487184.SAMN05216421_1076"/>
<reference evidence="2" key="1">
    <citation type="submission" date="2016-10" db="EMBL/GenBank/DDBJ databases">
        <authorList>
            <person name="Varghese N."/>
            <person name="Submissions S."/>
        </authorList>
    </citation>
    <scope>NUCLEOTIDE SEQUENCE [LARGE SCALE GENOMIC DNA]</scope>
    <source>
        <strain evidence="2">NRRL B-51270</strain>
    </source>
</reference>